<dbReference type="OrthoDB" id="25414at2759"/>
<reference evidence="2" key="1">
    <citation type="submission" date="2021-08" db="EMBL/GenBank/DDBJ databases">
        <title>WGS assembly of Ceratopteris richardii.</title>
        <authorList>
            <person name="Marchant D.B."/>
            <person name="Chen G."/>
            <person name="Jenkins J."/>
            <person name="Shu S."/>
            <person name="Leebens-Mack J."/>
            <person name="Grimwood J."/>
            <person name="Schmutz J."/>
            <person name="Soltis P."/>
            <person name="Soltis D."/>
            <person name="Chen Z.-H."/>
        </authorList>
    </citation>
    <scope>NUCLEOTIDE SEQUENCE</scope>
    <source>
        <strain evidence="2">Whitten #5841</strain>
        <tissue evidence="2">Leaf</tissue>
    </source>
</reference>
<evidence type="ECO:0000313" key="2">
    <source>
        <dbReference type="EMBL" id="KAH7300819.1"/>
    </source>
</evidence>
<dbReference type="CDD" id="cd09272">
    <property type="entry name" value="RNase_HI_RT_Ty1"/>
    <property type="match status" value="1"/>
</dbReference>
<dbReference type="PANTHER" id="PTHR11439:SF463">
    <property type="entry name" value="REVERSE TRANSCRIPTASE TY1_COPIA-TYPE DOMAIN-CONTAINING PROTEIN"/>
    <property type="match status" value="1"/>
</dbReference>
<dbReference type="Pfam" id="PF07727">
    <property type="entry name" value="RVT_2"/>
    <property type="match status" value="1"/>
</dbReference>
<dbReference type="Proteomes" id="UP000825935">
    <property type="component" value="Chromosome 24"/>
</dbReference>
<proteinExistence type="predicted"/>
<keyword evidence="3" id="KW-1185">Reference proteome</keyword>
<evidence type="ECO:0000313" key="3">
    <source>
        <dbReference type="Proteomes" id="UP000825935"/>
    </source>
</evidence>
<dbReference type="OMA" id="LICLMAN"/>
<dbReference type="PANTHER" id="PTHR11439">
    <property type="entry name" value="GAG-POL-RELATED RETROTRANSPOSON"/>
    <property type="match status" value="1"/>
</dbReference>
<name>A0A8T2RW64_CERRI</name>
<sequence length="314" mass="35708">MLLIGPHDMHIAHFKADLHASFEMSDLGHLHHYLGIQFMQVDVGMALCQTKYIDILLQRFGLEDCKPIATSMETGFRLSLHDSGDAFDVVLYQQAIEWLIYLCITRPDIQFVVSEMSRFMHCPGVKHWQTVKRIFCYSSGARILGLFYPKGGSLPPDLHAFSDSDWAGCYDTRVSTSGFCFMLGSSCISWLRKKQPTMATSSCEAEYREAFTATVECVRLICLMANLGVGQSSSTTIFTDSQSALAVERNPLFHALTKHIEVHYHYVRERFSTGEISLAYVPRHENIEDFFTKALSRKTFEAFRKALRLLPFVD</sequence>
<dbReference type="InterPro" id="IPR013103">
    <property type="entry name" value="RVT_2"/>
</dbReference>
<accession>A0A8T2RW64</accession>
<dbReference type="EMBL" id="CM035429">
    <property type="protein sequence ID" value="KAH7300819.1"/>
    <property type="molecule type" value="Genomic_DNA"/>
</dbReference>
<evidence type="ECO:0000259" key="1">
    <source>
        <dbReference type="Pfam" id="PF07727"/>
    </source>
</evidence>
<comment type="caution">
    <text evidence="2">The sequence shown here is derived from an EMBL/GenBank/DDBJ whole genome shotgun (WGS) entry which is preliminary data.</text>
</comment>
<protein>
    <recommendedName>
        <fullName evidence="1">Reverse transcriptase Ty1/copia-type domain-containing protein</fullName>
    </recommendedName>
</protein>
<gene>
    <name evidence="2" type="ORF">KP509_24G080000</name>
</gene>
<feature type="domain" description="Reverse transcriptase Ty1/copia-type" evidence="1">
    <location>
        <begin position="2"/>
        <end position="73"/>
    </location>
</feature>
<dbReference type="AlphaFoldDB" id="A0A8T2RW64"/>
<organism evidence="2 3">
    <name type="scientific">Ceratopteris richardii</name>
    <name type="common">Triangle waterfern</name>
    <dbReference type="NCBI Taxonomy" id="49495"/>
    <lineage>
        <taxon>Eukaryota</taxon>
        <taxon>Viridiplantae</taxon>
        <taxon>Streptophyta</taxon>
        <taxon>Embryophyta</taxon>
        <taxon>Tracheophyta</taxon>
        <taxon>Polypodiopsida</taxon>
        <taxon>Polypodiidae</taxon>
        <taxon>Polypodiales</taxon>
        <taxon>Pteridineae</taxon>
        <taxon>Pteridaceae</taxon>
        <taxon>Parkerioideae</taxon>
        <taxon>Ceratopteris</taxon>
    </lineage>
</organism>